<reference evidence="2 3" key="1">
    <citation type="submission" date="2015-04" db="EMBL/GenBank/DDBJ databases">
        <authorList>
            <consortium name="Pathogen Informatics"/>
        </authorList>
    </citation>
    <scope>NUCLEOTIDE SEQUENCE [LARGE SCALE GENOMIC DNA]</scope>
    <source>
        <strain evidence="2 3">SGS1</strain>
    </source>
</reference>
<feature type="transmembrane region" description="Helical" evidence="1">
    <location>
        <begin position="918"/>
        <end position="939"/>
    </location>
</feature>
<keyword evidence="1" id="KW-1133">Transmembrane helix</keyword>
<feature type="transmembrane region" description="Helical" evidence="1">
    <location>
        <begin position="807"/>
        <end position="829"/>
    </location>
</feature>
<keyword evidence="1" id="KW-0812">Transmembrane</keyword>
<name>A0A1J1H0L4_PLARL</name>
<keyword evidence="1" id="KW-0472">Membrane</keyword>
<evidence type="ECO:0000313" key="2">
    <source>
        <dbReference type="EMBL" id="CRG98386.1"/>
    </source>
</evidence>
<protein>
    <submittedName>
        <fullName evidence="2">Uncharacterized protein</fullName>
    </submittedName>
</protein>
<dbReference type="Proteomes" id="UP000220158">
    <property type="component" value="Chromosome 1"/>
</dbReference>
<accession>A0A1J1H0L4</accession>
<dbReference type="AlphaFoldDB" id="A0A1J1H0L4"/>
<dbReference type="VEuPathDB" id="PlasmoDB:PRELSG_0103100"/>
<organism evidence="2 3">
    <name type="scientific">Plasmodium relictum</name>
    <dbReference type="NCBI Taxonomy" id="85471"/>
    <lineage>
        <taxon>Eukaryota</taxon>
        <taxon>Sar</taxon>
        <taxon>Alveolata</taxon>
        <taxon>Apicomplexa</taxon>
        <taxon>Aconoidasida</taxon>
        <taxon>Haemosporida</taxon>
        <taxon>Plasmodiidae</taxon>
        <taxon>Plasmodium</taxon>
        <taxon>Plasmodium (Haemamoeba)</taxon>
    </lineage>
</organism>
<dbReference type="GeneID" id="39734281"/>
<proteinExistence type="predicted"/>
<dbReference type="EMBL" id="LN835296">
    <property type="protein sequence ID" value="CRG98386.1"/>
    <property type="molecule type" value="Genomic_DNA"/>
</dbReference>
<evidence type="ECO:0000256" key="1">
    <source>
        <dbReference type="SAM" id="Phobius"/>
    </source>
</evidence>
<dbReference type="RefSeq" id="XP_028531396.1">
    <property type="nucleotide sequence ID" value="XM_028678267.1"/>
</dbReference>
<sequence length="1241" mass="151099">MLNLTKKIYKIKKLFHVKYIKTYEKFYNEHFIFNFENIENLKKLKETKEDAILLSNTQKKKKDILEDNIDKKKLKKTRKVLALLRNRLKNFDKIPLNRPFYILYKNIDCLSEVEIINILYSAIKNRKYYTLKEQENNNITNKNNYINNNKYLNDISYVDIYPVETKEYDIYSLEKENESSHNGNCINTEQNGNYIVNKNNCLDNINEENVSYIDNKEENARNLSNKNVRKNENDYVYKLLFRINKKLIRNKTVSNLDILHIYKLSYSLNFYKINTHNFISLYLSYFLKKEIKIILENKEECKIKNDSELDFLLNLLIIENKNLKTYFFNLLYDYLFAIIKNDLFNLSYKNVCLLLNINNFEKNTYDNFFFLVLNKNKEIKKKITLTDINYFFFYQIKNNINLPFFDDLIEECVKSNVNSKLIQNIHLLSLLLLHYNYSKCYFSIYDKYVEIVFNMYSYLIKNIKMFLENKRIEEEILNIKFLISFSLALSLIRNNLYLNEEFYIFILYLVNNKELNNDDLIILLNFIIFCNFKNDLYYKRNLLYCDKKKITYIYDGDKKYILFDYNDLSFYLYENLKKNYLYEETKYNKNEILKNNEDKNKSSLLKKCSSENKKSILINYLSNKNVNDIFRNNLDKNKDQVQENDLVKINRLEDKFEIKLQSFFEKKGEIKKNKSYYLSILDLLISLRDNYLDNKFYLHLLNLFHKNIINYNINIFDLDKILFTYSHLNLSKDIISLNILNIIEKLKTNFTRNNYCIDEEKCFFDSLCSILLSISELNLSNIIDVTFFEKKVLENINKVNINSVLILLQYFILKGNSFLNIKVITLLLLEYIKKKYYMVDNDMNDLNKDILLEKLRYDKNYDFIKQYLKENKNYDKREEMEEAKEKKKDYIFTYDKKKKGYDNINFNYYFKKINEDDVYEFLFLRFVFLNIILNSNILLDNFIFYDMNNFKEILNNFNKIIYIMKENFSDILNINLKEDDEKYIISLNEEIENKNIKEVERKRLYFNICNNTNEQINNKYDILNKKDFFLIINYFLFIFKFDLKFIIKDKTFLEYMKLQHLYTKKFKIIYYNYKYLFIYRKLILSIIYDMKKKNCIKNNYILDFNKNINSHNEKKDINEFINILRYFNYLCLKKEISNNVFYNYLKSNNIDIYENKEYNYDIIDNDNIIYNLHSEILNIYVNVPFFNYIIPLVIKMKDKCLAIKILFSSSENVDTYNVLFSIMKNFLKNYNYDVILIKSKI</sequence>
<feature type="transmembrane region" description="Helical" evidence="1">
    <location>
        <begin position="1068"/>
        <end position="1088"/>
    </location>
</feature>
<keyword evidence="3" id="KW-1185">Reference proteome</keyword>
<feature type="transmembrane region" description="Helical" evidence="1">
    <location>
        <begin position="1028"/>
        <end position="1047"/>
    </location>
</feature>
<dbReference type="KEGG" id="prel:PRELSG_0103100"/>
<gene>
    <name evidence="2" type="ORF">PRELSG_0103100</name>
</gene>
<evidence type="ECO:0000313" key="3">
    <source>
        <dbReference type="Proteomes" id="UP000220158"/>
    </source>
</evidence>
<dbReference type="OrthoDB" id="371771at2759"/>